<dbReference type="EMBL" id="AMZH03003799">
    <property type="protein sequence ID" value="RRT71119.1"/>
    <property type="molecule type" value="Genomic_DNA"/>
</dbReference>
<comment type="caution">
    <text evidence="1">The sequence shown here is derived from an EMBL/GenBank/DDBJ whole genome shotgun (WGS) entry which is preliminary data.</text>
</comment>
<feature type="non-terminal residue" evidence="1">
    <location>
        <position position="1"/>
    </location>
</feature>
<evidence type="ECO:0000313" key="1">
    <source>
        <dbReference type="EMBL" id="RRT71119.1"/>
    </source>
</evidence>
<dbReference type="AlphaFoldDB" id="A0A427A4E3"/>
<protein>
    <submittedName>
        <fullName evidence="1">Uncharacterized protein</fullName>
    </submittedName>
</protein>
<accession>A0A427A4E3</accession>
<reference evidence="1 2" key="1">
    <citation type="journal article" date="2014" name="Agronomy (Basel)">
        <title>A Draft Genome Sequence for Ensete ventricosum, the Drought-Tolerant Tree Against Hunger.</title>
        <authorList>
            <person name="Harrison J."/>
            <person name="Moore K.A."/>
            <person name="Paszkiewicz K."/>
            <person name="Jones T."/>
            <person name="Grant M."/>
            <person name="Ambacheew D."/>
            <person name="Muzemil S."/>
            <person name="Studholme D.J."/>
        </authorList>
    </citation>
    <scope>NUCLEOTIDE SEQUENCE [LARGE SCALE GENOMIC DNA]</scope>
</reference>
<feature type="non-terminal residue" evidence="1">
    <location>
        <position position="85"/>
    </location>
</feature>
<dbReference type="Proteomes" id="UP000287651">
    <property type="component" value="Unassembled WGS sequence"/>
</dbReference>
<organism evidence="1 2">
    <name type="scientific">Ensete ventricosum</name>
    <name type="common">Abyssinian banana</name>
    <name type="synonym">Musa ensete</name>
    <dbReference type="NCBI Taxonomy" id="4639"/>
    <lineage>
        <taxon>Eukaryota</taxon>
        <taxon>Viridiplantae</taxon>
        <taxon>Streptophyta</taxon>
        <taxon>Embryophyta</taxon>
        <taxon>Tracheophyta</taxon>
        <taxon>Spermatophyta</taxon>
        <taxon>Magnoliopsida</taxon>
        <taxon>Liliopsida</taxon>
        <taxon>Zingiberales</taxon>
        <taxon>Musaceae</taxon>
        <taxon>Ensete</taxon>
    </lineage>
</organism>
<name>A0A427A4E3_ENSVE</name>
<sequence>CGLHLYSSNGVVFVPGPALIGPCRPIRRCVFPSLHFQPRTGKSRPFVPQKVAEEAEDAAAFRTFDGLLVLSSGVSFLNFKNLRGE</sequence>
<evidence type="ECO:0000313" key="2">
    <source>
        <dbReference type="Proteomes" id="UP000287651"/>
    </source>
</evidence>
<gene>
    <name evidence="1" type="ORF">B296_00014712</name>
</gene>
<proteinExistence type="predicted"/>